<dbReference type="PANTHER" id="PTHR47510">
    <property type="entry name" value="REVERSE TRANSCRIPTASE DOMAIN-CONTAINING PROTEIN"/>
    <property type="match status" value="1"/>
</dbReference>
<feature type="domain" description="Endonuclease/exonuclease/phosphatase" evidence="1">
    <location>
        <begin position="39"/>
        <end position="243"/>
    </location>
</feature>
<dbReference type="InterPro" id="IPR005135">
    <property type="entry name" value="Endo/exonuclease/phosphatase"/>
</dbReference>
<dbReference type="Proteomes" id="UP001347796">
    <property type="component" value="Unassembled WGS sequence"/>
</dbReference>
<dbReference type="PANTHER" id="PTHR47510:SF3">
    <property type="entry name" value="ENDO_EXONUCLEASE_PHOSPHATASE DOMAIN-CONTAINING PROTEIN"/>
    <property type="match status" value="1"/>
</dbReference>
<sequence length="500" mass="58896">MSPNDPSGEITPLKLNSSSITQPFKLGDGKSDYIIGHLNVNRLITKKENKLDEMREVLFQPENNISIVGFTETFLHKLILDDLHVDNYVTERKDRLGQEGGGILFYVKDTIKYERLFEFEMHEVECIWLIVSPEFSKSFILCLIYRPPHSNVKWYEKFEQILYNISSKYASAPFYIFGDFNIDFNSPVPNHWQTIISSYSLTQMITEPTRITDSTATILDHLYTNVPNNIKEIKIPPYSLSDHSPVIFSVKNIQNCKTLKNRHTLIQYRQFKNFKDPDFLFDLINSPFSNIELMNDIETALPAFYDLILTVLNKHAPIKTRRVKYHTQPPWFNDEIKDARKKRDYYKMIGNDTLYKQWRNKTKKLIEQAKTDHVKDIIINKKDNKTIWQYLNSLQGKSSLGPNYPQTIEYHDFKTSDPTQITEFMNEYFTNITDSIKPPYKPIQQPHIIQNYINNKVPPNFLYDLPPISFPEVLKYLKNLQPKKGNWFRQSWTKNFKNVS</sequence>
<evidence type="ECO:0000313" key="3">
    <source>
        <dbReference type="Proteomes" id="UP001347796"/>
    </source>
</evidence>
<gene>
    <name evidence="2" type="ORF">SNE40_018241</name>
</gene>
<organism evidence="2 3">
    <name type="scientific">Patella caerulea</name>
    <name type="common">Rayed Mediterranean limpet</name>
    <dbReference type="NCBI Taxonomy" id="87958"/>
    <lineage>
        <taxon>Eukaryota</taxon>
        <taxon>Metazoa</taxon>
        <taxon>Spiralia</taxon>
        <taxon>Lophotrochozoa</taxon>
        <taxon>Mollusca</taxon>
        <taxon>Gastropoda</taxon>
        <taxon>Patellogastropoda</taxon>
        <taxon>Patelloidea</taxon>
        <taxon>Patellidae</taxon>
        <taxon>Patella</taxon>
    </lineage>
</organism>
<accession>A0AAN8JC55</accession>
<proteinExistence type="predicted"/>
<dbReference type="AlphaFoldDB" id="A0AAN8JC55"/>
<dbReference type="SUPFAM" id="SSF56219">
    <property type="entry name" value="DNase I-like"/>
    <property type="match status" value="1"/>
</dbReference>
<reference evidence="2 3" key="1">
    <citation type="submission" date="2024-01" db="EMBL/GenBank/DDBJ databases">
        <title>The genome of the rayed Mediterranean limpet Patella caerulea (Linnaeus, 1758).</title>
        <authorList>
            <person name="Anh-Thu Weber A."/>
            <person name="Halstead-Nussloch G."/>
        </authorList>
    </citation>
    <scope>NUCLEOTIDE SEQUENCE [LARGE SCALE GENOMIC DNA]</scope>
    <source>
        <strain evidence="2">AATW-2023a</strain>
        <tissue evidence="2">Whole specimen</tissue>
    </source>
</reference>
<dbReference type="Gene3D" id="3.60.10.10">
    <property type="entry name" value="Endonuclease/exonuclease/phosphatase"/>
    <property type="match status" value="1"/>
</dbReference>
<dbReference type="InterPro" id="IPR036691">
    <property type="entry name" value="Endo/exonu/phosph_ase_sf"/>
</dbReference>
<evidence type="ECO:0000259" key="1">
    <source>
        <dbReference type="Pfam" id="PF03372"/>
    </source>
</evidence>
<dbReference type="GO" id="GO:0003824">
    <property type="term" value="F:catalytic activity"/>
    <property type="evidence" value="ECO:0007669"/>
    <property type="project" value="InterPro"/>
</dbReference>
<name>A0AAN8JC55_PATCE</name>
<protein>
    <recommendedName>
        <fullName evidence="1">Endonuclease/exonuclease/phosphatase domain-containing protein</fullName>
    </recommendedName>
</protein>
<dbReference type="Pfam" id="PF03372">
    <property type="entry name" value="Exo_endo_phos"/>
    <property type="match status" value="1"/>
</dbReference>
<dbReference type="EMBL" id="JAZGQO010000013">
    <property type="protein sequence ID" value="KAK6171814.1"/>
    <property type="molecule type" value="Genomic_DNA"/>
</dbReference>
<evidence type="ECO:0000313" key="2">
    <source>
        <dbReference type="EMBL" id="KAK6171814.1"/>
    </source>
</evidence>
<keyword evidence="3" id="KW-1185">Reference proteome</keyword>
<comment type="caution">
    <text evidence="2">The sequence shown here is derived from an EMBL/GenBank/DDBJ whole genome shotgun (WGS) entry which is preliminary data.</text>
</comment>